<dbReference type="InterPro" id="IPR000467">
    <property type="entry name" value="G_patch_dom"/>
</dbReference>
<feature type="compositionally biased region" description="Basic residues" evidence="5">
    <location>
        <begin position="364"/>
        <end position="375"/>
    </location>
</feature>
<keyword evidence="4" id="KW-0747">Spliceosome</keyword>
<dbReference type="PROSITE" id="PS50174">
    <property type="entry name" value="G_PATCH"/>
    <property type="match status" value="1"/>
</dbReference>
<keyword evidence="4" id="KW-0508">mRNA splicing</keyword>
<keyword evidence="8" id="KW-1185">Reference proteome</keyword>
<reference evidence="7" key="1">
    <citation type="journal article" date="2020" name="Stud. Mycol.">
        <title>101 Dothideomycetes genomes: a test case for predicting lifestyles and emergence of pathogens.</title>
        <authorList>
            <person name="Haridas S."/>
            <person name="Albert R."/>
            <person name="Binder M."/>
            <person name="Bloem J."/>
            <person name="Labutti K."/>
            <person name="Salamov A."/>
            <person name="Andreopoulos B."/>
            <person name="Baker S."/>
            <person name="Barry K."/>
            <person name="Bills G."/>
            <person name="Bluhm B."/>
            <person name="Cannon C."/>
            <person name="Castanera R."/>
            <person name="Culley D."/>
            <person name="Daum C."/>
            <person name="Ezra D."/>
            <person name="Gonzalez J."/>
            <person name="Henrissat B."/>
            <person name="Kuo A."/>
            <person name="Liang C."/>
            <person name="Lipzen A."/>
            <person name="Lutzoni F."/>
            <person name="Magnuson J."/>
            <person name="Mondo S."/>
            <person name="Nolan M."/>
            <person name="Ohm R."/>
            <person name="Pangilinan J."/>
            <person name="Park H.-J."/>
            <person name="Ramirez L."/>
            <person name="Alfaro M."/>
            <person name="Sun H."/>
            <person name="Tritt A."/>
            <person name="Yoshinaga Y."/>
            <person name="Zwiers L.-H."/>
            <person name="Turgeon B."/>
            <person name="Goodwin S."/>
            <person name="Spatafora J."/>
            <person name="Crous P."/>
            <person name="Grigoriev I."/>
        </authorList>
    </citation>
    <scope>NUCLEOTIDE SEQUENCE</scope>
    <source>
        <strain evidence="7">CBS 116435</strain>
    </source>
</reference>
<feature type="compositionally biased region" description="Basic and acidic residues" evidence="5">
    <location>
        <begin position="307"/>
        <end position="319"/>
    </location>
</feature>
<feature type="compositionally biased region" description="Basic and acidic residues" evidence="5">
    <location>
        <begin position="101"/>
        <end position="120"/>
    </location>
</feature>
<comment type="subcellular location">
    <subcellularLocation>
        <location evidence="1 4">Nucleus</location>
    </subcellularLocation>
</comment>
<evidence type="ECO:0000259" key="6">
    <source>
        <dbReference type="PROSITE" id="PS50174"/>
    </source>
</evidence>
<accession>A0A9P4Q248</accession>
<sequence length="432" mass="50034">MAGEQEEAPGKISLGLGRAKKTAAPTKNGLKRPHAALRDDDDDGHDQTTTLSVSHFDASHGAYDEQRGPKKHVPLVIAAQANRDWKESSKRRKQRSGLPEDANKDASSREEFIRAIEDAAKPTFGLNIKAREQGDGDVPMENGHDAHEESQPQPPEPSAEVSSKRKTDEELAMDALLGREQKSDLVVPAIDEEEAFQQDFKDAPDVATLADYARVPVEQFGAAMLRGMGWKEGEGIGSQRGQKIQKVKAIERRPALLGIGAKEEAAVAQELGTWGKAAKDRKGPTAIYNPVMLRDKQTGELLTEEEMEKRKEQAKKEQYDLEFEQEEKERDVERRKERDRGKRHSEDDRKSRRHRDETDDDKYRRRKEKDRRRRERERDDEDHRRRKDRDSRYRDGRDRDYGRSGRDNKDRDYERSRRHERERDDHYERRRR</sequence>
<dbReference type="PANTHER" id="PTHR15818">
    <property type="entry name" value="G PATCH AND KOW-CONTAINING"/>
    <property type="match status" value="1"/>
</dbReference>
<dbReference type="InterPro" id="IPR026822">
    <property type="entry name" value="Spp2/MOS2_G-patch"/>
</dbReference>
<feature type="region of interest" description="Disordered" evidence="5">
    <location>
        <begin position="1"/>
        <end position="179"/>
    </location>
</feature>
<feature type="domain" description="G-patch" evidence="6">
    <location>
        <begin position="217"/>
        <end position="264"/>
    </location>
</feature>
<evidence type="ECO:0000256" key="1">
    <source>
        <dbReference type="ARBA" id="ARBA00004123"/>
    </source>
</evidence>
<comment type="similarity">
    <text evidence="2 4">Belongs to the SPP2 family.</text>
</comment>
<evidence type="ECO:0000313" key="8">
    <source>
        <dbReference type="Proteomes" id="UP000799441"/>
    </source>
</evidence>
<evidence type="ECO:0000313" key="7">
    <source>
        <dbReference type="EMBL" id="KAF2716647.1"/>
    </source>
</evidence>
<organism evidence="7 8">
    <name type="scientific">Polychaeton citri CBS 116435</name>
    <dbReference type="NCBI Taxonomy" id="1314669"/>
    <lineage>
        <taxon>Eukaryota</taxon>
        <taxon>Fungi</taxon>
        <taxon>Dikarya</taxon>
        <taxon>Ascomycota</taxon>
        <taxon>Pezizomycotina</taxon>
        <taxon>Dothideomycetes</taxon>
        <taxon>Dothideomycetidae</taxon>
        <taxon>Capnodiales</taxon>
        <taxon>Capnodiaceae</taxon>
        <taxon>Polychaeton</taxon>
    </lineage>
</organism>
<evidence type="ECO:0000256" key="2">
    <source>
        <dbReference type="ARBA" id="ARBA00008576"/>
    </source>
</evidence>
<dbReference type="OrthoDB" id="5577072at2759"/>
<proteinExistence type="inferred from homology"/>
<name>A0A9P4Q248_9PEZI</name>
<protein>
    <recommendedName>
        <fullName evidence="4">Pre-mRNA-splicing factor</fullName>
    </recommendedName>
</protein>
<feature type="compositionally biased region" description="Basic and acidic residues" evidence="5">
    <location>
        <begin position="388"/>
        <end position="432"/>
    </location>
</feature>
<evidence type="ECO:0000256" key="4">
    <source>
        <dbReference type="RuleBase" id="RU369096"/>
    </source>
</evidence>
<dbReference type="Proteomes" id="UP000799441">
    <property type="component" value="Unassembled WGS sequence"/>
</dbReference>
<keyword evidence="4" id="KW-0507">mRNA processing</keyword>
<dbReference type="GO" id="GO:0005681">
    <property type="term" value="C:spliceosomal complex"/>
    <property type="evidence" value="ECO:0007669"/>
    <property type="project" value="UniProtKB-UniRule"/>
</dbReference>
<dbReference type="AlphaFoldDB" id="A0A9P4Q248"/>
<dbReference type="Pfam" id="PF12656">
    <property type="entry name" value="G-patch_2"/>
    <property type="match status" value="1"/>
</dbReference>
<dbReference type="SMART" id="SM00443">
    <property type="entry name" value="G_patch"/>
    <property type="match status" value="1"/>
</dbReference>
<comment type="function">
    <text evidence="4">Involved in spliceosome maturation and the first step of pre-mRNA splicing.</text>
</comment>
<dbReference type="GO" id="GO:0003676">
    <property type="term" value="F:nucleic acid binding"/>
    <property type="evidence" value="ECO:0007669"/>
    <property type="project" value="InterPro"/>
</dbReference>
<evidence type="ECO:0000256" key="3">
    <source>
        <dbReference type="ARBA" id="ARBA00023242"/>
    </source>
</evidence>
<evidence type="ECO:0000256" key="5">
    <source>
        <dbReference type="SAM" id="MobiDB-lite"/>
    </source>
</evidence>
<gene>
    <name evidence="7" type="ORF">K431DRAFT_289232</name>
</gene>
<dbReference type="PANTHER" id="PTHR15818:SF2">
    <property type="entry name" value="G-PATCH DOMAIN AND KOW MOTIFS-CONTAINING PROTEIN"/>
    <property type="match status" value="1"/>
</dbReference>
<comment type="caution">
    <text evidence="7">The sequence shown here is derived from an EMBL/GenBank/DDBJ whole genome shotgun (WGS) entry which is preliminary data.</text>
</comment>
<dbReference type="EMBL" id="MU003866">
    <property type="protein sequence ID" value="KAF2716647.1"/>
    <property type="molecule type" value="Genomic_DNA"/>
</dbReference>
<dbReference type="GO" id="GO:0000398">
    <property type="term" value="P:mRNA splicing, via spliceosome"/>
    <property type="evidence" value="ECO:0007669"/>
    <property type="project" value="UniProtKB-UniRule"/>
</dbReference>
<feature type="region of interest" description="Disordered" evidence="5">
    <location>
        <begin position="288"/>
        <end position="432"/>
    </location>
</feature>
<dbReference type="InterPro" id="IPR045166">
    <property type="entry name" value="Spp2-like"/>
</dbReference>
<feature type="compositionally biased region" description="Basic and acidic residues" evidence="5">
    <location>
        <begin position="327"/>
        <end position="363"/>
    </location>
</feature>
<keyword evidence="3 4" id="KW-0539">Nucleus</keyword>